<keyword evidence="10" id="KW-1185">Reference proteome</keyword>
<dbReference type="GO" id="GO:0006355">
    <property type="term" value="P:regulation of DNA-templated transcription"/>
    <property type="evidence" value="ECO:0007669"/>
    <property type="project" value="InterPro"/>
</dbReference>
<keyword evidence="3" id="KW-0810">Translation regulation</keyword>
<dbReference type="InterPro" id="IPR000119">
    <property type="entry name" value="Hist_DNA-bd"/>
</dbReference>
<dbReference type="Gene3D" id="4.10.520.10">
    <property type="entry name" value="IHF-like DNA-binding proteins"/>
    <property type="match status" value="1"/>
</dbReference>
<dbReference type="GO" id="GO:0009893">
    <property type="term" value="P:positive regulation of metabolic process"/>
    <property type="evidence" value="ECO:0007669"/>
    <property type="project" value="UniProtKB-ARBA"/>
</dbReference>
<dbReference type="OrthoDB" id="9797747at2"/>
<dbReference type="Proteomes" id="UP000276223">
    <property type="component" value="Unassembled WGS sequence"/>
</dbReference>
<evidence type="ECO:0000256" key="1">
    <source>
        <dbReference type="ARBA" id="ARBA00010529"/>
    </source>
</evidence>
<dbReference type="Pfam" id="PF00216">
    <property type="entry name" value="Bac_DNA_binding"/>
    <property type="match status" value="1"/>
</dbReference>
<dbReference type="PRINTS" id="PR01727">
    <property type="entry name" value="DNABINDINGHU"/>
</dbReference>
<dbReference type="InterPro" id="IPR010992">
    <property type="entry name" value="IHF-like_DNA-bd_dom_sf"/>
</dbReference>
<dbReference type="RefSeq" id="WP_123290007.1">
    <property type="nucleotide sequence ID" value="NZ_RJVA01000011.1"/>
</dbReference>
<dbReference type="GO" id="GO:0006310">
    <property type="term" value="P:DNA recombination"/>
    <property type="evidence" value="ECO:0007669"/>
    <property type="project" value="UniProtKB-KW"/>
</dbReference>
<dbReference type="GO" id="GO:0005829">
    <property type="term" value="C:cytosol"/>
    <property type="evidence" value="ECO:0007669"/>
    <property type="project" value="TreeGrafter"/>
</dbReference>
<dbReference type="PANTHER" id="PTHR33175:SF2">
    <property type="entry name" value="INTEGRATION HOST FACTOR SUBUNIT ALPHA"/>
    <property type="match status" value="1"/>
</dbReference>
<keyword evidence="6" id="KW-0804">Transcription</keyword>
<evidence type="ECO:0000313" key="9">
    <source>
        <dbReference type="EMBL" id="ROQ93510.1"/>
    </source>
</evidence>
<dbReference type="InterPro" id="IPR020816">
    <property type="entry name" value="Histone-like_DNA-bd_CS"/>
</dbReference>
<dbReference type="EMBL" id="RJVA01000011">
    <property type="protein sequence ID" value="ROQ93510.1"/>
    <property type="molecule type" value="Genomic_DNA"/>
</dbReference>
<evidence type="ECO:0000256" key="8">
    <source>
        <dbReference type="RuleBase" id="RU003939"/>
    </source>
</evidence>
<keyword evidence="5" id="KW-0238">DNA-binding</keyword>
<dbReference type="GO" id="GO:0030527">
    <property type="term" value="F:structural constituent of chromatin"/>
    <property type="evidence" value="ECO:0007669"/>
    <property type="project" value="InterPro"/>
</dbReference>
<dbReference type="SMART" id="SM00411">
    <property type="entry name" value="BHL"/>
    <property type="match status" value="1"/>
</dbReference>
<dbReference type="NCBIfam" id="NF001401">
    <property type="entry name" value="PRK00285.1"/>
    <property type="match status" value="1"/>
</dbReference>
<evidence type="ECO:0000256" key="4">
    <source>
        <dbReference type="ARBA" id="ARBA00023015"/>
    </source>
</evidence>
<evidence type="ECO:0000313" key="10">
    <source>
        <dbReference type="Proteomes" id="UP000276223"/>
    </source>
</evidence>
<evidence type="ECO:0000256" key="3">
    <source>
        <dbReference type="ARBA" id="ARBA00022845"/>
    </source>
</evidence>
<comment type="caution">
    <text evidence="9">The sequence shown here is derived from an EMBL/GenBank/DDBJ whole genome shotgun (WGS) entry which is preliminary data.</text>
</comment>
<dbReference type="SUPFAM" id="SSF47729">
    <property type="entry name" value="IHF-like DNA-binding proteins"/>
    <property type="match status" value="1"/>
</dbReference>
<evidence type="ECO:0000256" key="7">
    <source>
        <dbReference type="ARBA" id="ARBA00023172"/>
    </source>
</evidence>
<proteinExistence type="inferred from homology"/>
<keyword evidence="7" id="KW-0233">DNA recombination</keyword>
<dbReference type="InterPro" id="IPR005684">
    <property type="entry name" value="IHF_alpha"/>
</dbReference>
<dbReference type="PANTHER" id="PTHR33175">
    <property type="entry name" value="DNA-BINDING PROTEIN HU"/>
    <property type="match status" value="1"/>
</dbReference>
<keyword evidence="4" id="KW-0805">Transcription regulation</keyword>
<reference evidence="9 10" key="1">
    <citation type="submission" date="2018-11" db="EMBL/GenBank/DDBJ databases">
        <title>Genomic Encyclopedia of Type Strains, Phase IV (KMG-IV): sequencing the most valuable type-strain genomes for metagenomic binning, comparative biology and taxonomic classification.</title>
        <authorList>
            <person name="Goeker M."/>
        </authorList>
    </citation>
    <scope>NUCLEOTIDE SEQUENCE [LARGE SCALE GENOMIC DNA]</scope>
    <source>
        <strain evidence="9 10">DSM 22027</strain>
    </source>
</reference>
<evidence type="ECO:0000256" key="5">
    <source>
        <dbReference type="ARBA" id="ARBA00023125"/>
    </source>
</evidence>
<comment type="similarity">
    <text evidence="1 8">Belongs to the bacterial histone-like protein family.</text>
</comment>
<sequence length="95" mass="10643">MTLTKAQIVDNLFAENVFTKAESAQIVETLFEIIKQTLEDGEDVLISGFGKFSVKQKNQRRGRNPQTGDPIQLPPRRVVTFKCSGVLRDRINHGG</sequence>
<protein>
    <recommendedName>
        <fullName evidence="2">Integration host factor subunit alpha</fullName>
    </recommendedName>
</protein>
<dbReference type="AlphaFoldDB" id="A0A3N1UXV5"/>
<evidence type="ECO:0000256" key="2">
    <source>
        <dbReference type="ARBA" id="ARBA00018329"/>
    </source>
</evidence>
<dbReference type="GO" id="GO:0003677">
    <property type="term" value="F:DNA binding"/>
    <property type="evidence" value="ECO:0007669"/>
    <property type="project" value="UniProtKB-KW"/>
</dbReference>
<organism evidence="9 10">
    <name type="scientific">Desulfosoma caldarium</name>
    <dbReference type="NCBI Taxonomy" id="610254"/>
    <lineage>
        <taxon>Bacteria</taxon>
        <taxon>Pseudomonadati</taxon>
        <taxon>Thermodesulfobacteriota</taxon>
        <taxon>Syntrophobacteria</taxon>
        <taxon>Syntrophobacterales</taxon>
        <taxon>Syntrophobacteraceae</taxon>
        <taxon>Desulfosoma</taxon>
    </lineage>
</organism>
<dbReference type="CDD" id="cd13835">
    <property type="entry name" value="IHF_A"/>
    <property type="match status" value="1"/>
</dbReference>
<gene>
    <name evidence="9" type="ORF">EDC27_1532</name>
</gene>
<dbReference type="PROSITE" id="PS00045">
    <property type="entry name" value="HISTONE_LIKE"/>
    <property type="match status" value="1"/>
</dbReference>
<name>A0A3N1UXV5_9BACT</name>
<accession>A0A3N1UXV5</accession>
<dbReference type="GO" id="GO:0006417">
    <property type="term" value="P:regulation of translation"/>
    <property type="evidence" value="ECO:0007669"/>
    <property type="project" value="UniProtKB-KW"/>
</dbReference>
<evidence type="ECO:0000256" key="6">
    <source>
        <dbReference type="ARBA" id="ARBA00023163"/>
    </source>
</evidence>